<dbReference type="InterPro" id="IPR000477">
    <property type="entry name" value="RT_dom"/>
</dbReference>
<dbReference type="SUPFAM" id="SSF56672">
    <property type="entry name" value="DNA/RNA polymerases"/>
    <property type="match status" value="1"/>
</dbReference>
<dbReference type="PROSITE" id="PS50878">
    <property type="entry name" value="RT_POL"/>
    <property type="match status" value="1"/>
</dbReference>
<dbReference type="InterPro" id="IPR036691">
    <property type="entry name" value="Endo/exonu/phosph_ase_sf"/>
</dbReference>
<sequence length="1253" mass="148963">MAVQRLKIYSNNVNGLNSPNKRKKIWHHIKKGKYDLICLQETHIAHKHVAYLTQNSLGNTYYASDSEKKRGVVTYVNNKIASDIAFKDSEGRILGITLKIGDRRLLICNIYAPNGCKTNFVSNLYQKILEQEYEDLIIVGDFNGVVDVGLDRSNTKGMSKKGGCGKLPPSFIQLKEDLGLQDIWRHRHSRERDYTFLSKRHLSWSRIDMVWGTKLITAQVVSIKILPRLHSDYAPIEISMEDKRYSKGEYRWRLNNMLLKEPRDQKRYREALSEYFQLNKEEDTDITSIWDASKAYIRGHFIQQNSRKNRDKRDKQKELEERITALEEKIKINPKDKESTFNLEVVKRQIESLQLEEIGKKMTYIRQQNFENANKIGKWLARKINKRKQQHYIDKIQEDNDTYLDWKEIENQFVNYYRKLYTEDNIPKEKVTQYLGKQNIKKISESQRERLNKKIELDEIERAIQRLPSNKAPGPDGLTSTYYKTFHDILCSPLQRVMNSILEGGNVPQTWEKANIVLIPKKNTDNVKVSNYRPISLTNVDYKIFSSILGDRLKSVLAERIHEDQCGFLPGRQQKENIRIILNSIEYYEKNRQKEVAFLFLDAEKAFDSVNWFCMLEILSEMDIGFFFMNAIKKIYSQQSARIIINGQLSDTIEVKKGTRQGCPLSPLLFILTAEILLDVIRKNEDLKGLRTKNNSYKIRAYADDIVCIIEEPSRQIMSWLEAFESFGEIAGIKINREKTKILTKNTSQTQKEEIQNKTGIEVVKKIKYLGIELTVSNAQLEKNNYDKKWKEMKKKLKTWETLPTSLLGKIAIIKMKVLAEMLFLFRNLPILRNKKILSEWQREINKFIWGRKRARIKFKYMKDDIQRGGLGVPDLQLYYDAAALEWVKEWATLKKTRLLALEGQDLYKGWHAYLWRRKGFKERNFSNHYLRKALLLTWEKYKPRLLRKTPLWLSPLELEHKREIPRERWLTYKQLLKIDKSGTNLKSYEEIKQIEPSITWLNYWQIRECFKVDNQIGFETSNTVWDKVLKLETRIIKVLYQQLLIWETEEVYVKENMILWARECGHTIMLEEWERYWQKRIKYTYSTVLKESWYKIFYRWYITPVKLAKFNKGKMGDECWKCRKMKGDFFHMWWGCKKIKSFWRSIKKEMEIILQKKLVFKPVYFLLGLTDFFTDLNNEKLFIYMISAARLVIARTWKTSEVPSLEQWTLKLLDIQSMDILTQIISQDNHAGMKTDWSKLSIYLKEKRNWNI</sequence>
<organism evidence="3 4">
    <name type="scientific">Anolis carolinensis</name>
    <name type="common">Green anole</name>
    <name type="synonym">American chameleon</name>
    <dbReference type="NCBI Taxonomy" id="28377"/>
    <lineage>
        <taxon>Eukaryota</taxon>
        <taxon>Metazoa</taxon>
        <taxon>Chordata</taxon>
        <taxon>Craniata</taxon>
        <taxon>Vertebrata</taxon>
        <taxon>Euteleostomi</taxon>
        <taxon>Lepidosauria</taxon>
        <taxon>Squamata</taxon>
        <taxon>Bifurcata</taxon>
        <taxon>Unidentata</taxon>
        <taxon>Episquamata</taxon>
        <taxon>Toxicofera</taxon>
        <taxon>Iguania</taxon>
        <taxon>Dactyloidae</taxon>
        <taxon>Anolis</taxon>
    </lineage>
</organism>
<reference evidence="3" key="2">
    <citation type="submission" date="2025-08" db="UniProtKB">
        <authorList>
            <consortium name="Ensembl"/>
        </authorList>
    </citation>
    <scope>IDENTIFICATION</scope>
</reference>
<dbReference type="AlphaFoldDB" id="A0A803TF03"/>
<keyword evidence="4" id="KW-1185">Reference proteome</keyword>
<keyword evidence="1" id="KW-0175">Coiled coil</keyword>
<dbReference type="PANTHER" id="PTHR31635:SF196">
    <property type="entry name" value="REVERSE TRANSCRIPTASE DOMAIN-CONTAINING PROTEIN-RELATED"/>
    <property type="match status" value="1"/>
</dbReference>
<dbReference type="Ensembl" id="ENSACAT00000041924.1">
    <property type="protein sequence ID" value="ENSACAP00000033793.1"/>
    <property type="gene ID" value="ENSACAG00000040406.1"/>
</dbReference>
<dbReference type="SUPFAM" id="SSF56219">
    <property type="entry name" value="DNase I-like"/>
    <property type="match status" value="1"/>
</dbReference>
<name>A0A803TF03_ANOCA</name>
<evidence type="ECO:0000256" key="1">
    <source>
        <dbReference type="SAM" id="Coils"/>
    </source>
</evidence>
<dbReference type="GeneTree" id="ENSGT01150000286916"/>
<dbReference type="Pfam" id="PF03372">
    <property type="entry name" value="Exo_endo_phos"/>
    <property type="match status" value="1"/>
</dbReference>
<feature type="coiled-coil region" evidence="1">
    <location>
        <begin position="302"/>
        <end position="329"/>
    </location>
</feature>
<protein>
    <recommendedName>
        <fullName evidence="2">Reverse transcriptase domain-containing protein</fullName>
    </recommendedName>
</protein>
<dbReference type="PANTHER" id="PTHR31635">
    <property type="entry name" value="REVERSE TRANSCRIPTASE DOMAIN-CONTAINING PROTEIN-RELATED"/>
    <property type="match status" value="1"/>
</dbReference>
<dbReference type="InParanoid" id="A0A803TF03"/>
<feature type="domain" description="Reverse transcriptase" evidence="2">
    <location>
        <begin position="500"/>
        <end position="774"/>
    </location>
</feature>
<dbReference type="InterPro" id="IPR005135">
    <property type="entry name" value="Endo/exonuclease/phosphatase"/>
</dbReference>
<reference evidence="3" key="3">
    <citation type="submission" date="2025-09" db="UniProtKB">
        <authorList>
            <consortium name="Ensembl"/>
        </authorList>
    </citation>
    <scope>IDENTIFICATION</scope>
</reference>
<dbReference type="GO" id="GO:0003824">
    <property type="term" value="F:catalytic activity"/>
    <property type="evidence" value="ECO:0007669"/>
    <property type="project" value="InterPro"/>
</dbReference>
<reference evidence="3 4" key="1">
    <citation type="submission" date="2009-12" db="EMBL/GenBank/DDBJ databases">
        <title>The Genome Sequence of Anolis carolinensis (Green Anole Lizard).</title>
        <authorList>
            <consortium name="The Genome Sequencing Platform"/>
            <person name="Di Palma F."/>
            <person name="Alfoldi J."/>
            <person name="Heiman D."/>
            <person name="Young S."/>
            <person name="Grabherr M."/>
            <person name="Johnson J."/>
            <person name="Lander E.S."/>
            <person name="Lindblad-Toh K."/>
        </authorList>
    </citation>
    <scope>NUCLEOTIDE SEQUENCE [LARGE SCALE GENOMIC DNA]</scope>
    <source>
        <strain evidence="3 4">JBL SC #1</strain>
    </source>
</reference>
<dbReference type="Pfam" id="PF00078">
    <property type="entry name" value="RVT_1"/>
    <property type="match status" value="1"/>
</dbReference>
<evidence type="ECO:0000313" key="4">
    <source>
        <dbReference type="Proteomes" id="UP000001646"/>
    </source>
</evidence>
<dbReference type="Gene3D" id="3.60.10.10">
    <property type="entry name" value="Endonuclease/exonuclease/phosphatase"/>
    <property type="match status" value="1"/>
</dbReference>
<evidence type="ECO:0000313" key="3">
    <source>
        <dbReference type="Ensembl" id="ENSACAP00000033793.1"/>
    </source>
</evidence>
<evidence type="ECO:0000259" key="2">
    <source>
        <dbReference type="PROSITE" id="PS50878"/>
    </source>
</evidence>
<dbReference type="CDD" id="cd01650">
    <property type="entry name" value="RT_nLTR_like"/>
    <property type="match status" value="1"/>
</dbReference>
<proteinExistence type="predicted"/>
<dbReference type="InterPro" id="IPR043502">
    <property type="entry name" value="DNA/RNA_pol_sf"/>
</dbReference>
<accession>A0A803TF03</accession>
<dbReference type="CDD" id="cd09076">
    <property type="entry name" value="L1-EN"/>
    <property type="match status" value="1"/>
</dbReference>
<dbReference type="Proteomes" id="UP000001646">
    <property type="component" value="Chromosome 1"/>
</dbReference>